<dbReference type="SMART" id="SM00825">
    <property type="entry name" value="PKS_KS"/>
    <property type="match status" value="1"/>
</dbReference>
<evidence type="ECO:0000256" key="1">
    <source>
        <dbReference type="ARBA" id="ARBA00008467"/>
    </source>
</evidence>
<dbReference type="Gene3D" id="3.40.47.10">
    <property type="match status" value="1"/>
</dbReference>
<dbReference type="PROSITE" id="PS52004">
    <property type="entry name" value="KS3_2"/>
    <property type="match status" value="1"/>
</dbReference>
<dbReference type="Pfam" id="PF02801">
    <property type="entry name" value="Ketoacyl-synt_C"/>
    <property type="match status" value="1"/>
</dbReference>
<dbReference type="InterPro" id="IPR020841">
    <property type="entry name" value="PKS_Beta-ketoAc_synthase_dom"/>
</dbReference>
<dbReference type="Proteomes" id="UP000516230">
    <property type="component" value="Chromosome"/>
</dbReference>
<evidence type="ECO:0000313" key="5">
    <source>
        <dbReference type="EMBL" id="QNP67457.1"/>
    </source>
</evidence>
<keyword evidence="2 3" id="KW-0808">Transferase</keyword>
<comment type="similarity">
    <text evidence="1 3">Belongs to the thiolase-like superfamily. Beta-ketoacyl-ACP synthases family.</text>
</comment>
<dbReference type="InterPro" id="IPR000794">
    <property type="entry name" value="Beta-ketoacyl_synthase"/>
</dbReference>
<dbReference type="KEGG" id="sgj:IAG43_17225"/>
<protein>
    <submittedName>
        <fullName evidence="5">3-oxoacyl-ACP synthase</fullName>
    </submittedName>
</protein>
<keyword evidence="6" id="KW-1185">Reference proteome</keyword>
<dbReference type="PANTHER" id="PTHR11712:SF347">
    <property type="entry name" value="BETA KETOACYL-ACYL CARRIER PROTEIN SYNTHASE"/>
    <property type="match status" value="1"/>
</dbReference>
<evidence type="ECO:0000256" key="3">
    <source>
        <dbReference type="RuleBase" id="RU003694"/>
    </source>
</evidence>
<dbReference type="PANTHER" id="PTHR11712">
    <property type="entry name" value="POLYKETIDE SYNTHASE-RELATED"/>
    <property type="match status" value="1"/>
</dbReference>
<dbReference type="EMBL" id="CP060825">
    <property type="protein sequence ID" value="QNP67457.1"/>
    <property type="molecule type" value="Genomic_DNA"/>
</dbReference>
<reference evidence="5 6" key="1">
    <citation type="submission" date="2020-08" db="EMBL/GenBank/DDBJ databases">
        <title>A novel species.</title>
        <authorList>
            <person name="Gao J."/>
        </authorList>
    </citation>
    <scope>NUCLEOTIDE SEQUENCE [LARGE SCALE GENOMIC DNA]</scope>
    <source>
        <strain evidence="5 6">CRPJ-33</strain>
    </source>
</reference>
<dbReference type="AlphaFoldDB" id="A0A7H0I3U1"/>
<dbReference type="Pfam" id="PF00109">
    <property type="entry name" value="ketoacyl-synt"/>
    <property type="match status" value="1"/>
</dbReference>
<evidence type="ECO:0000256" key="2">
    <source>
        <dbReference type="ARBA" id="ARBA00022679"/>
    </source>
</evidence>
<feature type="domain" description="Ketosynthase family 3 (KS3)" evidence="4">
    <location>
        <begin position="1"/>
        <end position="373"/>
    </location>
</feature>
<accession>A0A7H0I3U1</accession>
<dbReference type="SUPFAM" id="SSF53901">
    <property type="entry name" value="Thiolase-like"/>
    <property type="match status" value="2"/>
</dbReference>
<organism evidence="5 6">
    <name type="scientific">Streptomyces genisteinicus</name>
    <dbReference type="NCBI Taxonomy" id="2768068"/>
    <lineage>
        <taxon>Bacteria</taxon>
        <taxon>Bacillati</taxon>
        <taxon>Actinomycetota</taxon>
        <taxon>Actinomycetes</taxon>
        <taxon>Kitasatosporales</taxon>
        <taxon>Streptomycetaceae</taxon>
        <taxon>Streptomyces</taxon>
    </lineage>
</organism>
<sequence length="376" mass="38661">MIGVGAVNSVGDGAGAVFDALCAGRDGRAPLRGFDRGRFRAQHAYEIDDRPAGGRDVPGRATRWLVRAIGEAARDAGLGTDLGDVPVLVGTGLRELRSAELGWRDGAAFDIADLHFGPALREHFGAVRTYTVSNACSASLYALAMGCDLLASGEAEHVVVAGVDTLTESMYGLLDRVHMEPPDRVRPFDQDRRGVLMGDGAAAVVLRRAGGGGGATVHGRVRSVHVNCDAFHVTAPDPGGVAEAVRGAHRQAGVGPEDIDLVLLHGTGTLLNDEAEAGAIAEVFGPHTGGPLMTAVKSMTGHTSGGSGLLGLIVALRSLASGRVPPTVGLDKPIGEADGFRFVQGSEARARMSLAQVNAFGFGGVNAVAVVERAGE</sequence>
<dbReference type="InterPro" id="IPR014030">
    <property type="entry name" value="Ketoacyl_synth_N"/>
</dbReference>
<dbReference type="InterPro" id="IPR016039">
    <property type="entry name" value="Thiolase-like"/>
</dbReference>
<dbReference type="GO" id="GO:0006633">
    <property type="term" value="P:fatty acid biosynthetic process"/>
    <property type="evidence" value="ECO:0007669"/>
    <property type="project" value="TreeGrafter"/>
</dbReference>
<proteinExistence type="inferred from homology"/>
<dbReference type="InterPro" id="IPR014031">
    <property type="entry name" value="Ketoacyl_synth_C"/>
</dbReference>
<dbReference type="GO" id="GO:0004315">
    <property type="term" value="F:3-oxoacyl-[acyl-carrier-protein] synthase activity"/>
    <property type="evidence" value="ECO:0007669"/>
    <property type="project" value="TreeGrafter"/>
</dbReference>
<evidence type="ECO:0000259" key="4">
    <source>
        <dbReference type="PROSITE" id="PS52004"/>
    </source>
</evidence>
<gene>
    <name evidence="5" type="ORF">IAG43_17225</name>
</gene>
<evidence type="ECO:0000313" key="6">
    <source>
        <dbReference type="Proteomes" id="UP000516230"/>
    </source>
</evidence>
<name>A0A7H0I3U1_9ACTN</name>